<proteinExistence type="inferred from homology"/>
<dbReference type="OrthoDB" id="297496at2759"/>
<feature type="domain" description="Potassium channel" evidence="17">
    <location>
        <begin position="179"/>
        <end position="258"/>
    </location>
</feature>
<dbReference type="GO" id="GO:0005886">
    <property type="term" value="C:plasma membrane"/>
    <property type="evidence" value="ECO:0007669"/>
    <property type="project" value="TreeGrafter"/>
</dbReference>
<evidence type="ECO:0000256" key="6">
    <source>
        <dbReference type="ARBA" id="ARBA00022826"/>
    </source>
</evidence>
<keyword evidence="10 13" id="KW-0472">Membrane</keyword>
<dbReference type="PANTHER" id="PTHR11003">
    <property type="entry name" value="POTASSIUM CHANNEL, SUBFAMILY K"/>
    <property type="match status" value="1"/>
</dbReference>
<dbReference type="PRINTS" id="PR01333">
    <property type="entry name" value="2POREKCHANEL"/>
</dbReference>
<dbReference type="GO" id="GO:0022841">
    <property type="term" value="F:potassium ion leak channel activity"/>
    <property type="evidence" value="ECO:0007669"/>
    <property type="project" value="TreeGrafter"/>
</dbReference>
<evidence type="ECO:0000313" key="19">
    <source>
        <dbReference type="Proteomes" id="UP001163046"/>
    </source>
</evidence>
<feature type="transmembrane region" description="Helical" evidence="16">
    <location>
        <begin position="201"/>
        <end position="220"/>
    </location>
</feature>
<dbReference type="PANTHER" id="PTHR11003:SF249">
    <property type="entry name" value="TWO PORE POTASSIUM CHANNEL PROTEIN SUP-9"/>
    <property type="match status" value="1"/>
</dbReference>
<evidence type="ECO:0000256" key="5">
    <source>
        <dbReference type="ARBA" id="ARBA00022692"/>
    </source>
</evidence>
<feature type="transmembrane region" description="Helical" evidence="16">
    <location>
        <begin position="87"/>
        <end position="108"/>
    </location>
</feature>
<keyword evidence="7 13" id="KW-0630">Potassium</keyword>
<evidence type="ECO:0000256" key="4">
    <source>
        <dbReference type="ARBA" id="ARBA00022538"/>
    </source>
</evidence>
<evidence type="ECO:0000256" key="8">
    <source>
        <dbReference type="ARBA" id="ARBA00022989"/>
    </source>
</evidence>
<keyword evidence="3 13" id="KW-0813">Transport</keyword>
<feature type="transmembrane region" description="Helical" evidence="16">
    <location>
        <begin position="168"/>
        <end position="189"/>
    </location>
</feature>
<gene>
    <name evidence="18" type="primary">KCNK1</name>
    <name evidence="18" type="ORF">OS493_018125</name>
</gene>
<feature type="transmembrane region" description="Helical" evidence="16">
    <location>
        <begin position="232"/>
        <end position="253"/>
    </location>
</feature>
<keyword evidence="11" id="KW-0325">Glycoprotein</keyword>
<keyword evidence="4 13" id="KW-0633">Potassium transport</keyword>
<dbReference type="Proteomes" id="UP001163046">
    <property type="component" value="Unassembled WGS sequence"/>
</dbReference>
<sequence length="330" mass="37617">MERATIRLIALVIVYIFYLSVGAAIFSSIEGPYEQRILSDLRKKRDDFLLKHPCVTDKELENFVKHVVAAQDMGIQPLSNASDKRSWGFGSSFFFAGTVVTTIGYGNIAPLSDGGKVFCMVFAVFGIPMTAIMLTAIVERLLQLTDVLEKFLCSTCTVRGIPPAYLRFVHLSLIMCGAIILVMIIPAIFFMFLEDWSYFEALYFCFISLTTIGLGDFVPGDDPKWRRSEYRPLYKVCCVFFFVTGLTFLLLILELCAKVPDDHPGMLFSCHKPFLREDERRFQRLNCARDIPCQVEEAAHHHRRKMKGHQETLMKEYPPETMMPIDNVGE</sequence>
<name>A0A9W9YRD2_9CNID</name>
<keyword evidence="19" id="KW-1185">Reference proteome</keyword>
<feature type="transmembrane region" description="Helical" evidence="16">
    <location>
        <begin position="6"/>
        <end position="26"/>
    </location>
</feature>
<dbReference type="EMBL" id="MU827311">
    <property type="protein sequence ID" value="KAJ7360139.1"/>
    <property type="molecule type" value="Genomic_DNA"/>
</dbReference>
<accession>A0A9W9YRD2</accession>
<organism evidence="18 19">
    <name type="scientific">Desmophyllum pertusum</name>
    <dbReference type="NCBI Taxonomy" id="174260"/>
    <lineage>
        <taxon>Eukaryota</taxon>
        <taxon>Metazoa</taxon>
        <taxon>Cnidaria</taxon>
        <taxon>Anthozoa</taxon>
        <taxon>Hexacorallia</taxon>
        <taxon>Scleractinia</taxon>
        <taxon>Caryophylliina</taxon>
        <taxon>Caryophylliidae</taxon>
        <taxon>Desmophyllum</taxon>
    </lineage>
</organism>
<dbReference type="InterPro" id="IPR005408">
    <property type="entry name" value="2pore_dom_K_chnl_TWIK"/>
</dbReference>
<dbReference type="SUPFAM" id="SSF81324">
    <property type="entry name" value="Voltage-gated potassium channels"/>
    <property type="match status" value="2"/>
</dbReference>
<comment type="caution">
    <text evidence="18">The sequence shown here is derived from an EMBL/GenBank/DDBJ whole genome shotgun (WGS) entry which is preliminary data.</text>
</comment>
<evidence type="ECO:0000313" key="18">
    <source>
        <dbReference type="EMBL" id="KAJ7360139.1"/>
    </source>
</evidence>
<dbReference type="AlphaFoldDB" id="A0A9W9YRD2"/>
<dbReference type="Gene3D" id="1.10.287.70">
    <property type="match status" value="1"/>
</dbReference>
<evidence type="ECO:0000256" key="16">
    <source>
        <dbReference type="SAM" id="Phobius"/>
    </source>
</evidence>
<feature type="domain" description="Potassium channel" evidence="17">
    <location>
        <begin position="85"/>
        <end position="141"/>
    </location>
</feature>
<evidence type="ECO:0000256" key="15">
    <source>
        <dbReference type="RuleBase" id="RU003857"/>
    </source>
</evidence>
<comment type="subcellular location">
    <subcellularLocation>
        <location evidence="1">Membrane</location>
        <topology evidence="1">Multi-pass membrane protein</topology>
    </subcellularLocation>
</comment>
<keyword evidence="8 16" id="KW-1133">Transmembrane helix</keyword>
<keyword evidence="9 13" id="KW-0406">Ion transport</keyword>
<evidence type="ECO:0000259" key="17">
    <source>
        <dbReference type="Pfam" id="PF07885"/>
    </source>
</evidence>
<reference evidence="18" key="1">
    <citation type="submission" date="2023-01" db="EMBL/GenBank/DDBJ databases">
        <title>Genome assembly of the deep-sea coral Lophelia pertusa.</title>
        <authorList>
            <person name="Herrera S."/>
            <person name="Cordes E."/>
        </authorList>
    </citation>
    <scope>NUCLEOTIDE SEQUENCE</scope>
    <source>
        <strain evidence="18">USNM1676648</strain>
        <tissue evidence="18">Polyp</tissue>
    </source>
</reference>
<dbReference type="GO" id="GO:0015271">
    <property type="term" value="F:outward rectifier potassium channel activity"/>
    <property type="evidence" value="ECO:0007669"/>
    <property type="project" value="TreeGrafter"/>
</dbReference>
<feature type="transmembrane region" description="Helical" evidence="16">
    <location>
        <begin position="120"/>
        <end position="142"/>
    </location>
</feature>
<dbReference type="InterPro" id="IPR013099">
    <property type="entry name" value="K_chnl_dom"/>
</dbReference>
<protein>
    <submittedName>
        <fullName evidence="18">Potassium channel sub K member 1</fullName>
    </submittedName>
</protein>
<keyword evidence="5 15" id="KW-0812">Transmembrane</keyword>
<comment type="similarity">
    <text evidence="2 15">Belongs to the two pore domain potassium channel (TC 1.A.1.8) family.</text>
</comment>
<dbReference type="FunFam" id="1.10.287.70:FF:000360">
    <property type="entry name" value="Potassium two pore domain channel subfamily K member 6"/>
    <property type="match status" value="1"/>
</dbReference>
<dbReference type="PIRSF" id="PIRSF038061">
    <property type="entry name" value="K_channel_subfamily_K_type"/>
    <property type="match status" value="1"/>
</dbReference>
<evidence type="ECO:0000256" key="7">
    <source>
        <dbReference type="ARBA" id="ARBA00022958"/>
    </source>
</evidence>
<keyword evidence="6 13" id="KW-0631">Potassium channel</keyword>
<dbReference type="PRINTS" id="PR01586">
    <property type="entry name" value="TWIKCHANNEL"/>
</dbReference>
<evidence type="ECO:0000256" key="9">
    <source>
        <dbReference type="ARBA" id="ARBA00023065"/>
    </source>
</evidence>
<evidence type="ECO:0000256" key="11">
    <source>
        <dbReference type="ARBA" id="ARBA00023180"/>
    </source>
</evidence>
<evidence type="ECO:0000256" key="10">
    <source>
        <dbReference type="ARBA" id="ARBA00023136"/>
    </source>
</evidence>
<evidence type="ECO:0000256" key="12">
    <source>
        <dbReference type="ARBA" id="ARBA00023303"/>
    </source>
</evidence>
<keyword evidence="12 15" id="KW-0407">Ion channel</keyword>
<evidence type="ECO:0000256" key="14">
    <source>
        <dbReference type="PIRSR" id="PIRSR038061-1"/>
    </source>
</evidence>
<evidence type="ECO:0000256" key="13">
    <source>
        <dbReference type="PIRNR" id="PIRNR038061"/>
    </source>
</evidence>
<feature type="glycosylation site" description="N-linked (GlcNAc...) asparagine" evidence="14">
    <location>
        <position position="80"/>
    </location>
</feature>
<evidence type="ECO:0000256" key="2">
    <source>
        <dbReference type="ARBA" id="ARBA00006666"/>
    </source>
</evidence>
<dbReference type="Pfam" id="PF07885">
    <property type="entry name" value="Ion_trans_2"/>
    <property type="match status" value="2"/>
</dbReference>
<evidence type="ECO:0000256" key="3">
    <source>
        <dbReference type="ARBA" id="ARBA00022448"/>
    </source>
</evidence>
<dbReference type="GO" id="GO:0030322">
    <property type="term" value="P:stabilization of membrane potential"/>
    <property type="evidence" value="ECO:0007669"/>
    <property type="project" value="TreeGrafter"/>
</dbReference>
<dbReference type="InterPro" id="IPR003092">
    <property type="entry name" value="2pore_dom_K_chnl_TASK"/>
</dbReference>
<evidence type="ECO:0000256" key="1">
    <source>
        <dbReference type="ARBA" id="ARBA00004141"/>
    </source>
</evidence>
<dbReference type="InterPro" id="IPR003280">
    <property type="entry name" value="2pore_dom_K_chnl"/>
</dbReference>